<evidence type="ECO:0000313" key="3">
    <source>
        <dbReference type="Proteomes" id="UP001604336"/>
    </source>
</evidence>
<proteinExistence type="predicted"/>
<name>A0ABD1Q594_9LAMI</name>
<evidence type="ECO:0000313" key="2">
    <source>
        <dbReference type="EMBL" id="KAL2470992.1"/>
    </source>
</evidence>
<gene>
    <name evidence="2" type="ORF">Adt_39128</name>
</gene>
<feature type="coiled-coil region" evidence="1">
    <location>
        <begin position="13"/>
        <end position="40"/>
    </location>
</feature>
<evidence type="ECO:0000256" key="1">
    <source>
        <dbReference type="SAM" id="Coils"/>
    </source>
</evidence>
<keyword evidence="3" id="KW-1185">Reference proteome</keyword>
<sequence length="103" mass="11309">MLKTDLEASTKSKLDAEEAYVNLLAEKKILEEKLAGAEAEFTVNFYTTEAYANFSTFFASVGQQEVIAALCTDFLDFDVASLADKFPPVELVDKADTSDPPDE</sequence>
<dbReference type="AlphaFoldDB" id="A0ABD1Q594"/>
<dbReference type="EMBL" id="JBFOLK010000012">
    <property type="protein sequence ID" value="KAL2470992.1"/>
    <property type="molecule type" value="Genomic_DNA"/>
</dbReference>
<accession>A0ABD1Q594</accession>
<reference evidence="3" key="1">
    <citation type="submission" date="2024-07" db="EMBL/GenBank/DDBJ databases">
        <title>Two chromosome-level genome assemblies of Korean endemic species Abeliophyllum distichum and Forsythia ovata (Oleaceae).</title>
        <authorList>
            <person name="Jang H."/>
        </authorList>
    </citation>
    <scope>NUCLEOTIDE SEQUENCE [LARGE SCALE GENOMIC DNA]</scope>
</reference>
<comment type="caution">
    <text evidence="2">The sequence shown here is derived from an EMBL/GenBank/DDBJ whole genome shotgun (WGS) entry which is preliminary data.</text>
</comment>
<organism evidence="2 3">
    <name type="scientific">Abeliophyllum distichum</name>
    <dbReference type="NCBI Taxonomy" id="126358"/>
    <lineage>
        <taxon>Eukaryota</taxon>
        <taxon>Viridiplantae</taxon>
        <taxon>Streptophyta</taxon>
        <taxon>Embryophyta</taxon>
        <taxon>Tracheophyta</taxon>
        <taxon>Spermatophyta</taxon>
        <taxon>Magnoliopsida</taxon>
        <taxon>eudicotyledons</taxon>
        <taxon>Gunneridae</taxon>
        <taxon>Pentapetalae</taxon>
        <taxon>asterids</taxon>
        <taxon>lamiids</taxon>
        <taxon>Lamiales</taxon>
        <taxon>Oleaceae</taxon>
        <taxon>Forsythieae</taxon>
        <taxon>Abeliophyllum</taxon>
    </lineage>
</organism>
<keyword evidence="1" id="KW-0175">Coiled coil</keyword>
<protein>
    <submittedName>
        <fullName evidence="2">Uncharacterized protein</fullName>
    </submittedName>
</protein>
<dbReference type="Proteomes" id="UP001604336">
    <property type="component" value="Unassembled WGS sequence"/>
</dbReference>